<proteinExistence type="predicted"/>
<dbReference type="EMBL" id="CP139960">
    <property type="protein sequence ID" value="WQD40028.1"/>
    <property type="molecule type" value="Genomic_DNA"/>
</dbReference>
<protein>
    <submittedName>
        <fullName evidence="1">Type VI secretion system contractile sheath small subunit</fullName>
    </submittedName>
</protein>
<reference evidence="1 2" key="1">
    <citation type="submission" date="2023-12" db="EMBL/GenBank/DDBJ databases">
        <title>Genome sequencing and assembly of bacterial species from a model synthetic community.</title>
        <authorList>
            <person name="Hogle S.L."/>
        </authorList>
    </citation>
    <scope>NUCLEOTIDE SEQUENCE [LARGE SCALE GENOMIC DNA]</scope>
    <source>
        <strain evidence="1 2">HAMBI_3031</strain>
    </source>
</reference>
<evidence type="ECO:0000313" key="2">
    <source>
        <dbReference type="Proteomes" id="UP001325680"/>
    </source>
</evidence>
<sequence length="139" mass="16313">MSDANGNLGETLNHISANRTLIAKKLTVEEVMKPEVVHGLQTIEQVFNYYQPRLHFRFEDPEGLARSEELRFKTIDDFSCSSITRQSRFLTHQLEKKKIYLKLARQLKTNQPLRDVLTDKNKRKAFETMLKAMMEDLKK</sequence>
<dbReference type="RefSeq" id="WP_114789419.1">
    <property type="nucleotide sequence ID" value="NZ_CP139960.1"/>
</dbReference>
<name>A0ABZ0W9R9_9BACT</name>
<evidence type="ECO:0000313" key="1">
    <source>
        <dbReference type="EMBL" id="WQD40028.1"/>
    </source>
</evidence>
<dbReference type="Proteomes" id="UP001325680">
    <property type="component" value="Chromosome"/>
</dbReference>
<accession>A0ABZ0W9R9</accession>
<keyword evidence="2" id="KW-1185">Reference proteome</keyword>
<gene>
    <name evidence="1" type="ORF">U0035_07710</name>
</gene>
<organism evidence="1 2">
    <name type="scientific">Niabella yanshanensis</name>
    <dbReference type="NCBI Taxonomy" id="577386"/>
    <lineage>
        <taxon>Bacteria</taxon>
        <taxon>Pseudomonadati</taxon>
        <taxon>Bacteroidota</taxon>
        <taxon>Chitinophagia</taxon>
        <taxon>Chitinophagales</taxon>
        <taxon>Chitinophagaceae</taxon>
        <taxon>Niabella</taxon>
    </lineage>
</organism>